<comment type="pathway">
    <text evidence="10">Amino-acid biosynthesis; L-arginine biosynthesis; N(2)-acetyl-L-ornithine from L-glutamate: step 1/4.</text>
</comment>
<dbReference type="GO" id="GO:0004042">
    <property type="term" value="F:L-glutamate N-acetyltransferase activity"/>
    <property type="evidence" value="ECO:0007669"/>
    <property type="project" value="UniProtKB-UniRule"/>
</dbReference>
<evidence type="ECO:0000313" key="12">
    <source>
        <dbReference type="Proteomes" id="UP001300502"/>
    </source>
</evidence>
<keyword evidence="4 10" id="KW-0028">Amino-acid biosynthesis</keyword>
<feature type="binding site" evidence="10">
    <location>
        <position position="286"/>
    </location>
    <ligand>
        <name>substrate</name>
    </ligand>
</feature>
<feature type="binding site" evidence="10">
    <location>
        <position position="418"/>
    </location>
    <ligand>
        <name>substrate</name>
    </ligand>
</feature>
<evidence type="ECO:0000256" key="4">
    <source>
        <dbReference type="ARBA" id="ARBA00022605"/>
    </source>
</evidence>
<dbReference type="InterPro" id="IPR002813">
    <property type="entry name" value="Arg_biosynth_ArgJ"/>
</dbReference>
<protein>
    <recommendedName>
        <fullName evidence="10">Arginine biosynthesis bifunctional protein ArgJ, mitochondrial</fullName>
    </recommendedName>
    <domain>
        <recommendedName>
            <fullName evidence="10">Glutamate N-acetyltransferase</fullName>
            <shortName evidence="10">GAT</shortName>
            <ecNumber evidence="10">2.3.1.35</ecNumber>
        </recommendedName>
        <alternativeName>
            <fullName evidence="10">Ornithine acetyltransferase</fullName>
            <shortName evidence="10">OATase</shortName>
        </alternativeName>
        <alternativeName>
            <fullName evidence="10">Ornithine transacetylase</fullName>
        </alternativeName>
    </domain>
    <domain>
        <recommendedName>
            <fullName evidence="10">Amino-acid acetyltransferase</fullName>
            <ecNumber evidence="10">2.3.1.1</ecNumber>
        </recommendedName>
        <alternativeName>
            <fullName evidence="10">N-acetylglutamate synthase</fullName>
            <shortName evidence="10">AGS</shortName>
        </alternativeName>
    </domain>
    <component>
        <recommendedName>
            <fullName evidence="10">Arginine biosynthesis bifunctional protein ArgJ alpha chain</fullName>
        </recommendedName>
    </component>
    <component>
        <recommendedName>
            <fullName evidence="10">Arginine biosynthesis bifunctional protein ArgJ beta chain</fullName>
        </recommendedName>
    </component>
</protein>
<feature type="binding site" evidence="10">
    <location>
        <position position="423"/>
    </location>
    <ligand>
        <name>substrate</name>
    </ligand>
</feature>
<comment type="pathway">
    <text evidence="10">Amino-acid biosynthesis; L-arginine biosynthesis; L-ornithine and N-acetyl-L-glutamate from L-glutamate and N(2)-acetyl-L-ornithine (cyclic): step 1/1.</text>
</comment>
<dbReference type="GO" id="GO:0006592">
    <property type="term" value="P:ornithine biosynthetic process"/>
    <property type="evidence" value="ECO:0007669"/>
    <property type="project" value="TreeGrafter"/>
</dbReference>
<evidence type="ECO:0000256" key="10">
    <source>
        <dbReference type="HAMAP-Rule" id="MF_03124"/>
    </source>
</evidence>
<dbReference type="GO" id="GO:0005759">
    <property type="term" value="C:mitochondrial matrix"/>
    <property type="evidence" value="ECO:0007669"/>
    <property type="project" value="UniProtKB-SubCell"/>
</dbReference>
<evidence type="ECO:0000256" key="3">
    <source>
        <dbReference type="ARBA" id="ARBA00022571"/>
    </source>
</evidence>
<comment type="subunit">
    <text evidence="10">Heterodimer of an alpha and a beta chain.</text>
</comment>
<comment type="caution">
    <text evidence="10">Lacks conserved residue(s) required for the propagation of feature annotation.</text>
</comment>
<dbReference type="HAMAP" id="MF_01106">
    <property type="entry name" value="ArgJ"/>
    <property type="match status" value="1"/>
</dbReference>
<keyword evidence="3 10" id="KW-0055">Arginine biosynthesis</keyword>
<keyword evidence="6 10" id="KW-0068">Autocatalytic cleavage</keyword>
<dbReference type="AlphaFoldDB" id="A0AAV9I7V1"/>
<comment type="similarity">
    <text evidence="1 10">Belongs to the ArgJ family.</text>
</comment>
<dbReference type="GO" id="GO:0006526">
    <property type="term" value="P:L-arginine biosynthetic process"/>
    <property type="evidence" value="ECO:0007669"/>
    <property type="project" value="UniProtKB-UniRule"/>
</dbReference>
<evidence type="ECO:0000256" key="2">
    <source>
        <dbReference type="ARBA" id="ARBA00011475"/>
    </source>
</evidence>
<evidence type="ECO:0000256" key="8">
    <source>
        <dbReference type="ARBA" id="ARBA00023315"/>
    </source>
</evidence>
<evidence type="ECO:0000256" key="5">
    <source>
        <dbReference type="ARBA" id="ARBA00022679"/>
    </source>
</evidence>
<dbReference type="Gene3D" id="3.60.70.12">
    <property type="entry name" value="L-amino peptidase D-ALA esterase/amidase"/>
    <property type="match status" value="1"/>
</dbReference>
<dbReference type="SUPFAM" id="SSF56266">
    <property type="entry name" value="DmpA/ArgJ-like"/>
    <property type="match status" value="1"/>
</dbReference>
<comment type="caution">
    <text evidence="11">The sequence shown here is derived from an EMBL/GenBank/DDBJ whole genome shotgun (WGS) entry which is preliminary data.</text>
</comment>
<gene>
    <name evidence="11" type="ORF">GAYE_PCTG10G0405</name>
</gene>
<dbReference type="InterPro" id="IPR042195">
    <property type="entry name" value="ArgJ_beta_C"/>
</dbReference>
<accession>A0AAV9I7V1</accession>
<dbReference type="NCBIfam" id="NF003802">
    <property type="entry name" value="PRK05388.1"/>
    <property type="match status" value="1"/>
</dbReference>
<feature type="chain" id="PRO_5043064307" description="Arginine biosynthesis bifunctional protein ArgJ beta chain" evidence="10">
    <location>
        <begin position="201"/>
        <end position="423"/>
    </location>
</feature>
<keyword evidence="5 10" id="KW-0808">Transferase</keyword>
<dbReference type="CDD" id="cd02152">
    <property type="entry name" value="OAT"/>
    <property type="match status" value="1"/>
</dbReference>
<name>A0AAV9I7V1_9RHOD</name>
<dbReference type="FunFam" id="3.60.70.12:FF:000001">
    <property type="entry name" value="Arginine biosynthesis bifunctional protein ArgJ, chloroplastic"/>
    <property type="match status" value="1"/>
</dbReference>
<sequence>MQVSVESCFKVLPRGGVASPRGFRTAGVVAGLKSSELPDLALILSSVEASVAGVFTKSIVKAAPVLLCENFLQDTKGRATCILVNSGQANAATGEEGLRDAFDMSDIVASYLPETSPNQVLIASTGVIGKRIDVSLIDKALPDLIGKLGNSDEHNMDAARAIMTTDLVPKYISVEWECKGQVVTLGGMAKGSGMIHPNMGTMLSFLTTDISISPSLLRLLLQNAVDKSFNAITVDGDTSTNDTVLIMANGLSNVTVEPNSPEMELFEKALTWCCEHLAKSIARDGEGATCLMQVEVTGTNTDRDAQTIARKIASSTLWKAAVYGRDPNWGRILAAAGSAGVNFDPSQVSVWLGEYHLMKDGLPLSFDKAAVSEYMQKAAEAKYLSGMDQVNVYLKIGDGSGYGKAWGCDLSYEYVRINAEYTT</sequence>
<keyword evidence="12" id="KW-1185">Reference proteome</keyword>
<keyword evidence="7 10" id="KW-0511">Multifunctional enzyme</keyword>
<comment type="catalytic activity">
    <reaction evidence="9 10">
        <text>N(2)-acetyl-L-ornithine + L-glutamate = N-acetyl-L-glutamate + L-ornithine</text>
        <dbReference type="Rhea" id="RHEA:15349"/>
        <dbReference type="ChEBI" id="CHEBI:29985"/>
        <dbReference type="ChEBI" id="CHEBI:44337"/>
        <dbReference type="ChEBI" id="CHEBI:46911"/>
        <dbReference type="ChEBI" id="CHEBI:57805"/>
        <dbReference type="EC" id="2.3.1.35"/>
    </reaction>
</comment>
<feature type="site" description="Involved in the stabilization of negative charge on the oxyanion by the formation of the oxyanion hole" evidence="10">
    <location>
        <position position="126"/>
    </location>
</feature>
<proteinExistence type="inferred from homology"/>
<feature type="active site" description="Nucleophile" evidence="10">
    <location>
        <position position="201"/>
    </location>
</feature>
<dbReference type="FunFam" id="3.10.20.340:FF:000001">
    <property type="entry name" value="Arginine biosynthesis bifunctional protein ArgJ, chloroplastic"/>
    <property type="match status" value="1"/>
</dbReference>
<dbReference type="GO" id="GO:0004358">
    <property type="term" value="F:L-glutamate N-acetyltransferase activity, acting on acetyl-L-ornithine as donor"/>
    <property type="evidence" value="ECO:0007669"/>
    <property type="project" value="UniProtKB-UniRule"/>
</dbReference>
<dbReference type="PANTHER" id="PTHR23100">
    <property type="entry name" value="ARGININE BIOSYNTHESIS BIFUNCTIONAL PROTEIN ARGJ"/>
    <property type="match status" value="1"/>
</dbReference>
<dbReference type="InterPro" id="IPR016117">
    <property type="entry name" value="ArgJ-like_dom_sf"/>
</dbReference>
<reference evidence="11 12" key="1">
    <citation type="submission" date="2022-07" db="EMBL/GenBank/DDBJ databases">
        <title>Genome-wide signatures of adaptation to extreme environments.</title>
        <authorList>
            <person name="Cho C.H."/>
            <person name="Yoon H.S."/>
        </authorList>
    </citation>
    <scope>NUCLEOTIDE SEQUENCE [LARGE SCALE GENOMIC DNA]</scope>
    <source>
        <strain evidence="11 12">108.79 E11</strain>
    </source>
</reference>
<evidence type="ECO:0000256" key="7">
    <source>
        <dbReference type="ARBA" id="ARBA00023268"/>
    </source>
</evidence>
<dbReference type="PANTHER" id="PTHR23100:SF0">
    <property type="entry name" value="ARGININE BIOSYNTHESIS BIFUNCTIONAL PROTEIN ARGJ, MITOCHONDRIAL"/>
    <property type="match status" value="1"/>
</dbReference>
<dbReference type="EC" id="2.3.1.35" evidence="10"/>
<feature type="chain" id="PRO_5043064308" description="Arginine biosynthesis bifunctional protein ArgJ alpha chain" evidence="10">
    <location>
        <begin position="1"/>
        <end position="200"/>
    </location>
</feature>
<comment type="catalytic activity">
    <reaction evidence="10">
        <text>L-glutamate + acetyl-CoA = N-acetyl-L-glutamate + CoA + H(+)</text>
        <dbReference type="Rhea" id="RHEA:24292"/>
        <dbReference type="ChEBI" id="CHEBI:15378"/>
        <dbReference type="ChEBI" id="CHEBI:29985"/>
        <dbReference type="ChEBI" id="CHEBI:44337"/>
        <dbReference type="ChEBI" id="CHEBI:57287"/>
        <dbReference type="ChEBI" id="CHEBI:57288"/>
        <dbReference type="EC" id="2.3.1.1"/>
    </reaction>
</comment>
<evidence type="ECO:0000256" key="9">
    <source>
        <dbReference type="ARBA" id="ARBA00049439"/>
    </source>
</evidence>
<comment type="subunit">
    <text evidence="2">Heterotetramer of two alpha and two beta chains.</text>
</comment>
<feature type="binding site" evidence="10">
    <location>
        <position position="164"/>
    </location>
    <ligand>
        <name>substrate</name>
    </ligand>
</feature>
<feature type="binding site" evidence="10">
    <location>
        <position position="201"/>
    </location>
    <ligand>
        <name>substrate</name>
    </ligand>
</feature>
<comment type="function">
    <text evidence="10">Catalyzes two activities which are involved in the cyclic version of arginine biosynthesis: the synthesis of acetylglutamate from glutamate and acetyl-CoA, and of ornithine by transacetylation between acetylornithine and glutamate.</text>
</comment>
<keyword evidence="8 10" id="KW-0012">Acyltransferase</keyword>
<evidence type="ECO:0000256" key="1">
    <source>
        <dbReference type="ARBA" id="ARBA00006774"/>
    </source>
</evidence>
<dbReference type="EMBL" id="JANCYU010000006">
    <property type="protein sequence ID" value="KAK4522515.1"/>
    <property type="molecule type" value="Genomic_DNA"/>
</dbReference>
<evidence type="ECO:0000256" key="6">
    <source>
        <dbReference type="ARBA" id="ARBA00022813"/>
    </source>
</evidence>
<feature type="binding site" evidence="10">
    <location>
        <position position="190"/>
    </location>
    <ligand>
        <name>substrate</name>
    </ligand>
</feature>
<dbReference type="Gene3D" id="3.10.20.340">
    <property type="entry name" value="ArgJ beta chain, C-terminal domain"/>
    <property type="match status" value="1"/>
</dbReference>
<comment type="PTM">
    <text evidence="10">The alpha and beta chains are autoproteolytically processed from a single precursor protein within the mitochondrion.</text>
</comment>
<organism evidence="11 12">
    <name type="scientific">Galdieria yellowstonensis</name>
    <dbReference type="NCBI Taxonomy" id="3028027"/>
    <lineage>
        <taxon>Eukaryota</taxon>
        <taxon>Rhodophyta</taxon>
        <taxon>Bangiophyceae</taxon>
        <taxon>Galdieriales</taxon>
        <taxon>Galdieriaceae</taxon>
        <taxon>Galdieria</taxon>
    </lineage>
</organism>
<keyword evidence="10" id="KW-0496">Mitochondrion</keyword>
<feature type="site" description="Involved in the stabilization of negative charge on the oxyanion by the formation of the oxyanion hole" evidence="10">
    <location>
        <position position="125"/>
    </location>
</feature>
<evidence type="ECO:0000313" key="11">
    <source>
        <dbReference type="EMBL" id="KAK4522515.1"/>
    </source>
</evidence>
<comment type="subcellular location">
    <subcellularLocation>
        <location evidence="10">Mitochondrion matrix</location>
    </subcellularLocation>
</comment>
<dbReference type="EC" id="2.3.1.1" evidence="10"/>
<dbReference type="Proteomes" id="UP001300502">
    <property type="component" value="Unassembled WGS sequence"/>
</dbReference>
<dbReference type="Pfam" id="PF01960">
    <property type="entry name" value="ArgJ"/>
    <property type="match status" value="1"/>
</dbReference>
<dbReference type="NCBIfam" id="TIGR00120">
    <property type="entry name" value="ArgJ"/>
    <property type="match status" value="1"/>
</dbReference>